<keyword evidence="1" id="KW-0732">Signal</keyword>
<organism evidence="2 3">
    <name type="scientific">Teretinema zuelzerae</name>
    <dbReference type="NCBI Taxonomy" id="156"/>
    <lineage>
        <taxon>Bacteria</taxon>
        <taxon>Pseudomonadati</taxon>
        <taxon>Spirochaetota</taxon>
        <taxon>Spirochaetia</taxon>
        <taxon>Spirochaetales</taxon>
        <taxon>Treponemataceae</taxon>
        <taxon>Teretinema</taxon>
    </lineage>
</organism>
<feature type="chain" id="PRO_5042051905" evidence="1">
    <location>
        <begin position="21"/>
        <end position="307"/>
    </location>
</feature>
<reference evidence="2" key="1">
    <citation type="submission" date="2021-08" db="EMBL/GenBank/DDBJ databases">
        <title>Comparative analyses of Brucepasteria parasyntrophica and Teretinema zuelzerae.</title>
        <authorList>
            <person name="Song Y."/>
            <person name="Brune A."/>
        </authorList>
    </citation>
    <scope>NUCLEOTIDE SEQUENCE</scope>
    <source>
        <strain evidence="2">DSM 1903</strain>
    </source>
</reference>
<evidence type="ECO:0000313" key="2">
    <source>
        <dbReference type="EMBL" id="MCD1654078.1"/>
    </source>
</evidence>
<dbReference type="Proteomes" id="UP001198163">
    <property type="component" value="Unassembled WGS sequence"/>
</dbReference>
<accession>A0AAE3EHU5</accession>
<feature type="signal peptide" evidence="1">
    <location>
        <begin position="1"/>
        <end position="20"/>
    </location>
</feature>
<gene>
    <name evidence="2" type="ORF">K7J14_05110</name>
</gene>
<keyword evidence="3" id="KW-1185">Reference proteome</keyword>
<comment type="caution">
    <text evidence="2">The sequence shown here is derived from an EMBL/GenBank/DDBJ whole genome shotgun (WGS) entry which is preliminary data.</text>
</comment>
<evidence type="ECO:0000256" key="1">
    <source>
        <dbReference type="SAM" id="SignalP"/>
    </source>
</evidence>
<name>A0AAE3EHU5_9SPIR</name>
<sequence length="307" mass="32480">MKKTATVFIAVLAIAGALSAQEAPKVGVEFSQRMDSEFVDYDVAKTSMGNDAVYSRTEIKASAEIKLADNMSLTTSVKDRLEGRFNPKSDASGMRERNRLYLNADLGMKASDLANLGFGLEYRLESDVKGGTASPVLPANRITPTFSVKGKAGDVSYGIAQSVPLYLDATPTDDANDLVVEFDGVYSAGYGMKLSETAKLSFAFNTNLIVTLPKEDAPSSDKATILNYGTLTATLGLGDFSPFLGAFMNTSVDKAGDTAANIVGATFGAAFASGKTSLSFAYNKGYNTAEGMDNRSEDTLSVAVKIK</sequence>
<dbReference type="RefSeq" id="WP_230753932.1">
    <property type="nucleotide sequence ID" value="NZ_JAINWA010000001.1"/>
</dbReference>
<dbReference type="EMBL" id="JAINWA010000001">
    <property type="protein sequence ID" value="MCD1654078.1"/>
    <property type="molecule type" value="Genomic_DNA"/>
</dbReference>
<evidence type="ECO:0000313" key="3">
    <source>
        <dbReference type="Proteomes" id="UP001198163"/>
    </source>
</evidence>
<dbReference type="AlphaFoldDB" id="A0AAE3EHU5"/>
<protein>
    <submittedName>
        <fullName evidence="2">Uncharacterized protein</fullName>
    </submittedName>
</protein>
<proteinExistence type="predicted"/>